<evidence type="ECO:0000313" key="3">
    <source>
        <dbReference type="Proteomes" id="UP000663882"/>
    </source>
</evidence>
<evidence type="ECO:0000259" key="1">
    <source>
        <dbReference type="Pfam" id="PF21014"/>
    </source>
</evidence>
<organism evidence="2 3">
    <name type="scientific">Rotaria sordida</name>
    <dbReference type="NCBI Taxonomy" id="392033"/>
    <lineage>
        <taxon>Eukaryota</taxon>
        <taxon>Metazoa</taxon>
        <taxon>Spiralia</taxon>
        <taxon>Gnathifera</taxon>
        <taxon>Rotifera</taxon>
        <taxon>Eurotatoria</taxon>
        <taxon>Bdelloidea</taxon>
        <taxon>Philodinida</taxon>
        <taxon>Philodinidae</taxon>
        <taxon>Rotaria</taxon>
    </lineage>
</organism>
<accession>A0A814UDR8</accession>
<gene>
    <name evidence="2" type="ORF">RFH988_LOCUS23082</name>
</gene>
<protein>
    <recommendedName>
        <fullName evidence="1">Ca2+-activated K+ channel Slowpoke-like C-terminal domain-containing protein</fullName>
    </recommendedName>
</protein>
<proteinExistence type="predicted"/>
<dbReference type="Pfam" id="PF21014">
    <property type="entry name" value="Slowpoke_C"/>
    <property type="match status" value="1"/>
</dbReference>
<evidence type="ECO:0000313" key="2">
    <source>
        <dbReference type="EMBL" id="CAF1173067.1"/>
    </source>
</evidence>
<reference evidence="2" key="1">
    <citation type="submission" date="2021-02" db="EMBL/GenBank/DDBJ databases">
        <authorList>
            <person name="Nowell W R."/>
        </authorList>
    </citation>
    <scope>NUCLEOTIDE SEQUENCE</scope>
</reference>
<feature type="domain" description="Ca2+-activated K+ channel Slowpoke-like C-terminal" evidence="1">
    <location>
        <begin position="2"/>
        <end position="117"/>
    </location>
</feature>
<dbReference type="EMBL" id="CAJNOO010001578">
    <property type="protein sequence ID" value="CAF1173067.1"/>
    <property type="molecule type" value="Genomic_DNA"/>
</dbReference>
<dbReference type="AlphaFoldDB" id="A0A814UDR8"/>
<dbReference type="InterPro" id="IPR048735">
    <property type="entry name" value="Slowpoke-like_C"/>
</dbReference>
<dbReference type="OrthoDB" id="10000887at2759"/>
<dbReference type="Proteomes" id="UP000663882">
    <property type="component" value="Unassembled WGS sequence"/>
</dbReference>
<name>A0A814UDR8_9BILA</name>
<sequence length="119" mass="13733">MGGIDLQLEKILAEGKRFVQCETPGILRKRNRARVALVEIRDLIPDIDSRSVPVTFDTLFCESLERCRMIVMGIYRLLNLLLRHDPSSQDNKSVGDPKRIVIYYPPYDYQIHPSDMVCP</sequence>
<comment type="caution">
    <text evidence="2">The sequence shown here is derived from an EMBL/GenBank/DDBJ whole genome shotgun (WGS) entry which is preliminary data.</text>
</comment>